<feature type="transmembrane region" description="Helical" evidence="7">
    <location>
        <begin position="309"/>
        <end position="328"/>
    </location>
</feature>
<dbReference type="Proteomes" id="UP001597262">
    <property type="component" value="Unassembled WGS sequence"/>
</dbReference>
<evidence type="ECO:0000256" key="1">
    <source>
        <dbReference type="ARBA" id="ARBA00004651"/>
    </source>
</evidence>
<keyword evidence="9" id="KW-1185">Reference proteome</keyword>
<gene>
    <name evidence="8" type="ORF">ACFQ3W_22215</name>
</gene>
<feature type="transmembrane region" description="Helical" evidence="7">
    <location>
        <begin position="12"/>
        <end position="31"/>
    </location>
</feature>
<evidence type="ECO:0000256" key="6">
    <source>
        <dbReference type="ARBA" id="ARBA00023136"/>
    </source>
</evidence>
<feature type="transmembrane region" description="Helical" evidence="7">
    <location>
        <begin position="83"/>
        <end position="107"/>
    </location>
</feature>
<evidence type="ECO:0000256" key="5">
    <source>
        <dbReference type="ARBA" id="ARBA00022989"/>
    </source>
</evidence>
<evidence type="ECO:0000256" key="3">
    <source>
        <dbReference type="ARBA" id="ARBA00022475"/>
    </source>
</evidence>
<comment type="caution">
    <text evidence="8">The sequence shown here is derived from an EMBL/GenBank/DDBJ whole genome shotgun (WGS) entry which is preliminary data.</text>
</comment>
<protein>
    <submittedName>
        <fullName evidence="8">Permease</fullName>
    </submittedName>
</protein>
<feature type="transmembrane region" description="Helical" evidence="7">
    <location>
        <begin position="268"/>
        <end position="289"/>
    </location>
</feature>
<feature type="transmembrane region" description="Helical" evidence="7">
    <location>
        <begin position="241"/>
        <end position="262"/>
    </location>
</feature>
<sequence>MNKVALSRLLPILVPVAFALACLTVLLPTLLKQVNMEALLTFKTSFIGILLEALPFVLVGALLSSLLHLFVSEETLRRWIPRNPVLGILFACVLGLIFPVCECGMIPLIRRFIQKGMPLYIAVVFILSGPILNPVVFSATYMAFRFYPEMVYARMGLAFVVAAVIGIIVYVTWKDNPLKLTFSQGVDGERSLHTPEHAGSKLTSVFVHAADEVFEMGKYLLIGCMLTAGIQSFVTKESLAAIGGGTVSSYVFMMGFAFLLSLCSTSDAFVASTFMQTFSSGSLLAFLVFGPMLDFKNALMLLSVFKTKFVVYLGFLICTIVFTGAVIVDKLLL</sequence>
<evidence type="ECO:0000313" key="8">
    <source>
        <dbReference type="EMBL" id="MFD1178997.1"/>
    </source>
</evidence>
<dbReference type="PANTHER" id="PTHR34184">
    <property type="entry name" value="UPF0718 PROTEIN YCGR"/>
    <property type="match status" value="1"/>
</dbReference>
<dbReference type="RefSeq" id="WP_379321426.1">
    <property type="nucleotide sequence ID" value="NZ_JBHTLM010000023.1"/>
</dbReference>
<dbReference type="PANTHER" id="PTHR34184:SF4">
    <property type="entry name" value="UPF0718 PROTEIN YCGR"/>
    <property type="match status" value="1"/>
</dbReference>
<comment type="subcellular location">
    <subcellularLocation>
        <location evidence="1">Cell membrane</location>
        <topology evidence="1">Multi-pass membrane protein</topology>
    </subcellularLocation>
</comment>
<dbReference type="PROSITE" id="PS51257">
    <property type="entry name" value="PROKAR_LIPOPROTEIN"/>
    <property type="match status" value="1"/>
</dbReference>
<evidence type="ECO:0000256" key="2">
    <source>
        <dbReference type="ARBA" id="ARBA00006386"/>
    </source>
</evidence>
<name>A0ABW3S3C3_9BACL</name>
<accession>A0ABW3S3C3</accession>
<feature type="transmembrane region" description="Helical" evidence="7">
    <location>
        <begin position="46"/>
        <end position="71"/>
    </location>
</feature>
<dbReference type="InterPro" id="IPR005524">
    <property type="entry name" value="DUF318"/>
</dbReference>
<dbReference type="Pfam" id="PF03773">
    <property type="entry name" value="ArsP_1"/>
    <property type="match status" value="1"/>
</dbReference>
<comment type="similarity">
    <text evidence="2">Belongs to the UPF0718 family.</text>
</comment>
<feature type="transmembrane region" description="Helical" evidence="7">
    <location>
        <begin position="151"/>
        <end position="173"/>
    </location>
</feature>
<dbReference type="EMBL" id="JBHTLM010000023">
    <property type="protein sequence ID" value="MFD1178997.1"/>
    <property type="molecule type" value="Genomic_DNA"/>
</dbReference>
<proteinExistence type="inferred from homology"/>
<evidence type="ECO:0000256" key="4">
    <source>
        <dbReference type="ARBA" id="ARBA00022692"/>
    </source>
</evidence>
<keyword evidence="5 7" id="KW-1133">Transmembrane helix</keyword>
<evidence type="ECO:0000313" key="9">
    <source>
        <dbReference type="Proteomes" id="UP001597262"/>
    </source>
</evidence>
<keyword evidence="3" id="KW-1003">Cell membrane</keyword>
<evidence type="ECO:0000256" key="7">
    <source>
        <dbReference type="SAM" id="Phobius"/>
    </source>
</evidence>
<reference evidence="9" key="1">
    <citation type="journal article" date="2019" name="Int. J. Syst. Evol. Microbiol.">
        <title>The Global Catalogue of Microorganisms (GCM) 10K type strain sequencing project: providing services to taxonomists for standard genome sequencing and annotation.</title>
        <authorList>
            <consortium name="The Broad Institute Genomics Platform"/>
            <consortium name="The Broad Institute Genome Sequencing Center for Infectious Disease"/>
            <person name="Wu L."/>
            <person name="Ma J."/>
        </authorList>
    </citation>
    <scope>NUCLEOTIDE SEQUENCE [LARGE SCALE GENOMIC DNA]</scope>
    <source>
        <strain evidence="9">CCUG 59189</strain>
    </source>
</reference>
<keyword evidence="6 7" id="KW-0472">Membrane</keyword>
<organism evidence="8 9">
    <name type="scientific">Paenibacillus puldeungensis</name>
    <dbReference type="NCBI Taxonomy" id="696536"/>
    <lineage>
        <taxon>Bacteria</taxon>
        <taxon>Bacillati</taxon>
        <taxon>Bacillota</taxon>
        <taxon>Bacilli</taxon>
        <taxon>Bacillales</taxon>
        <taxon>Paenibacillaceae</taxon>
        <taxon>Paenibacillus</taxon>
    </lineage>
</organism>
<dbReference type="InterPro" id="IPR052923">
    <property type="entry name" value="UPF0718"/>
</dbReference>
<feature type="transmembrane region" description="Helical" evidence="7">
    <location>
        <begin position="119"/>
        <end position="144"/>
    </location>
</feature>
<keyword evidence="4 7" id="KW-0812">Transmembrane</keyword>